<evidence type="ECO:0000259" key="3">
    <source>
        <dbReference type="Pfam" id="PF01534"/>
    </source>
</evidence>
<reference evidence="4" key="1">
    <citation type="journal article" date="2023" name="PeerJ">
        <title>Selection and evaluation of lactic acid bacteria from chicken feces in Thailand as potential probiotics.</title>
        <authorList>
            <person name="Khurajog B."/>
            <person name="Disastra Y."/>
            <person name="Lawwyne L.D."/>
            <person name="Sirichokchatchawan W."/>
            <person name="Niyomtham W."/>
            <person name="Yindee J."/>
            <person name="Hampson D.J."/>
            <person name="Prapasarakul N."/>
        </authorList>
    </citation>
    <scope>NUCLEOTIDE SEQUENCE</scope>
    <source>
        <strain evidence="4">BF14</strain>
    </source>
</reference>
<dbReference type="AlphaFoldDB" id="A0AAW8YQ63"/>
<keyword evidence="2" id="KW-1133">Transmembrane helix</keyword>
<dbReference type="InterPro" id="IPR000539">
    <property type="entry name" value="Frizzled/Smoothened_7TM"/>
</dbReference>
<dbReference type="EMBL" id="JAWJAX010000020">
    <property type="protein sequence ID" value="MDV2912250.1"/>
    <property type="molecule type" value="Genomic_DNA"/>
</dbReference>
<dbReference type="Proteomes" id="UP001280415">
    <property type="component" value="Unassembled WGS sequence"/>
</dbReference>
<name>A0AAW8YQ63_PEDAC</name>
<evidence type="ECO:0000256" key="1">
    <source>
        <dbReference type="ARBA" id="ARBA00023170"/>
    </source>
</evidence>
<protein>
    <submittedName>
        <fullName evidence="4">Transporter</fullName>
    </submittedName>
</protein>
<feature type="transmembrane region" description="Helical" evidence="2">
    <location>
        <begin position="7"/>
        <end position="28"/>
    </location>
</feature>
<gene>
    <name evidence="4" type="ORF">R0H03_10445</name>
</gene>
<feature type="transmembrane region" description="Helical" evidence="2">
    <location>
        <begin position="48"/>
        <end position="66"/>
    </location>
</feature>
<comment type="caution">
    <text evidence="4">The sequence shown here is derived from an EMBL/GenBank/DDBJ whole genome shotgun (WGS) entry which is preliminary data.</text>
</comment>
<feature type="domain" description="Frizzled/Smoothened 7TM" evidence="3">
    <location>
        <begin position="22"/>
        <end position="111"/>
    </location>
</feature>
<keyword evidence="1" id="KW-0675">Receptor</keyword>
<feature type="transmembrane region" description="Helical" evidence="2">
    <location>
        <begin position="87"/>
        <end position="111"/>
    </location>
</feature>
<keyword evidence="2" id="KW-0812">Transmembrane</keyword>
<evidence type="ECO:0000256" key="2">
    <source>
        <dbReference type="SAM" id="Phobius"/>
    </source>
</evidence>
<proteinExistence type="predicted"/>
<evidence type="ECO:0000313" key="5">
    <source>
        <dbReference type="Proteomes" id="UP001280415"/>
    </source>
</evidence>
<organism evidence="4 5">
    <name type="scientific">Pediococcus acidilactici</name>
    <dbReference type="NCBI Taxonomy" id="1254"/>
    <lineage>
        <taxon>Bacteria</taxon>
        <taxon>Bacillati</taxon>
        <taxon>Bacillota</taxon>
        <taxon>Bacilli</taxon>
        <taxon>Lactobacillales</taxon>
        <taxon>Lactobacillaceae</taxon>
        <taxon>Pediococcus</taxon>
        <taxon>Pediococcus acidilactici group</taxon>
    </lineage>
</organism>
<keyword evidence="2" id="KW-0472">Membrane</keyword>
<reference evidence="4" key="2">
    <citation type="submission" date="2023-10" db="EMBL/GenBank/DDBJ databases">
        <authorList>
            <person name="Khurajog B."/>
        </authorList>
    </citation>
    <scope>NUCLEOTIDE SEQUENCE</scope>
    <source>
        <strain evidence="4">BF14</strain>
    </source>
</reference>
<evidence type="ECO:0000313" key="4">
    <source>
        <dbReference type="EMBL" id="MDV2912250.1"/>
    </source>
</evidence>
<dbReference type="Pfam" id="PF01534">
    <property type="entry name" value="Frizzled"/>
    <property type="match status" value="1"/>
</dbReference>
<accession>A0AAW8YQ63</accession>
<sequence length="129" mass="13567">MMKLKINIWTGILDIINAVVFSASWFVIFSTAFSDAANGSNSTDGASTFFYVMAGIGLVLNIIALIQSKKHGISIVGSVLGLIGNALFLFSGALAFPAIVLLIIGTVFIFLQHPAKKSVDSNSSNNQAA</sequence>